<dbReference type="Proteomes" id="UP001523392">
    <property type="component" value="Unassembled WGS sequence"/>
</dbReference>
<organism evidence="1 2">
    <name type="scientific">Siccirubricoccus soli</name>
    <dbReference type="NCBI Taxonomy" id="2899147"/>
    <lineage>
        <taxon>Bacteria</taxon>
        <taxon>Pseudomonadati</taxon>
        <taxon>Pseudomonadota</taxon>
        <taxon>Alphaproteobacteria</taxon>
        <taxon>Acetobacterales</taxon>
        <taxon>Roseomonadaceae</taxon>
        <taxon>Siccirubricoccus</taxon>
    </lineage>
</organism>
<dbReference type="EMBL" id="JAFIRR010000184">
    <property type="protein sequence ID" value="MCO6419276.1"/>
    <property type="molecule type" value="Genomic_DNA"/>
</dbReference>
<reference evidence="1 2" key="1">
    <citation type="submission" date="2021-12" db="EMBL/GenBank/DDBJ databases">
        <title>Siccirubricoccus leaddurans sp. nov., a high concentration Zn2+ tolerance bacterium.</title>
        <authorList>
            <person name="Cao Y."/>
        </authorList>
    </citation>
    <scope>NUCLEOTIDE SEQUENCE [LARGE SCALE GENOMIC DNA]</scope>
    <source>
        <strain evidence="1 2">KC 17139</strain>
    </source>
</reference>
<gene>
    <name evidence="1" type="ORF">JYK14_24400</name>
</gene>
<comment type="caution">
    <text evidence="1">The sequence shown here is derived from an EMBL/GenBank/DDBJ whole genome shotgun (WGS) entry which is preliminary data.</text>
</comment>
<proteinExistence type="predicted"/>
<accession>A0ABT1DBF4</accession>
<evidence type="ECO:0000313" key="1">
    <source>
        <dbReference type="EMBL" id="MCO6419276.1"/>
    </source>
</evidence>
<keyword evidence="2" id="KW-1185">Reference proteome</keyword>
<dbReference type="RefSeq" id="WP_252955893.1">
    <property type="nucleotide sequence ID" value="NZ_JAFIRR010000184.1"/>
</dbReference>
<evidence type="ECO:0008006" key="3">
    <source>
        <dbReference type="Google" id="ProtNLM"/>
    </source>
</evidence>
<name>A0ABT1DBF4_9PROT</name>
<sequence>MALTGCAALGERGGADADGLVTPAAYVTPADPLAAFAATAAPGSQGSVALAGTGQVARVRLLRSYVAASGRECREVLVGSGYDERSRLICQGETGWVEARPLLRGGAASRP</sequence>
<evidence type="ECO:0000313" key="2">
    <source>
        <dbReference type="Proteomes" id="UP001523392"/>
    </source>
</evidence>
<protein>
    <recommendedName>
        <fullName evidence="3">SH3 domain-containing protein</fullName>
    </recommendedName>
</protein>